<dbReference type="SUPFAM" id="SSF46785">
    <property type="entry name" value="Winged helix' DNA-binding domain"/>
    <property type="match status" value="1"/>
</dbReference>
<evidence type="ECO:0000256" key="9">
    <source>
        <dbReference type="ARBA" id="ARBA00034808"/>
    </source>
</evidence>
<proteinExistence type="inferred from homology"/>
<dbReference type="PANTHER" id="PTHR47835">
    <property type="entry name" value="HFM1, ATP DEPENDENT DNA HELICASE HOMOLOG"/>
    <property type="match status" value="1"/>
</dbReference>
<evidence type="ECO:0000313" key="14">
    <source>
        <dbReference type="EMBL" id="KAF2203355.1"/>
    </source>
</evidence>
<feature type="domain" description="Helicase C-terminal" evidence="13">
    <location>
        <begin position="515"/>
        <end position="703"/>
    </location>
</feature>
<dbReference type="Gene3D" id="1.10.10.10">
    <property type="entry name" value="Winged helix-like DNA-binding domain superfamily/Winged helix DNA-binding domain"/>
    <property type="match status" value="1"/>
</dbReference>
<comment type="catalytic activity">
    <reaction evidence="10">
        <text>ATP + H2O = ADP + phosphate + H(+)</text>
        <dbReference type="Rhea" id="RHEA:13065"/>
        <dbReference type="ChEBI" id="CHEBI:15377"/>
        <dbReference type="ChEBI" id="CHEBI:15378"/>
        <dbReference type="ChEBI" id="CHEBI:30616"/>
        <dbReference type="ChEBI" id="CHEBI:43474"/>
        <dbReference type="ChEBI" id="CHEBI:456216"/>
        <dbReference type="EC" id="5.6.2.4"/>
    </reaction>
</comment>
<dbReference type="InterPro" id="IPR001650">
    <property type="entry name" value="Helicase_C-like"/>
</dbReference>
<dbReference type="InterPro" id="IPR052247">
    <property type="entry name" value="Meiotic_Crossover_Helicase"/>
</dbReference>
<keyword evidence="3 14" id="KW-0378">Hydrolase</keyword>
<dbReference type="OrthoDB" id="5575at2759"/>
<dbReference type="CDD" id="cd18795">
    <property type="entry name" value="SF2_C_Ski2"/>
    <property type="match status" value="1"/>
</dbReference>
<dbReference type="Pfam" id="PF00270">
    <property type="entry name" value="DEAD"/>
    <property type="match status" value="1"/>
</dbReference>
<feature type="compositionally biased region" description="Acidic residues" evidence="11">
    <location>
        <begin position="1384"/>
        <end position="1398"/>
    </location>
</feature>
<feature type="domain" description="Helicase ATP-binding" evidence="12">
    <location>
        <begin position="301"/>
        <end position="475"/>
    </location>
</feature>
<evidence type="ECO:0000313" key="15">
    <source>
        <dbReference type="Proteomes" id="UP000799536"/>
    </source>
</evidence>
<feature type="region of interest" description="Disordered" evidence="11">
    <location>
        <begin position="1488"/>
        <end position="1509"/>
    </location>
</feature>
<evidence type="ECO:0000256" key="4">
    <source>
        <dbReference type="ARBA" id="ARBA00022806"/>
    </source>
</evidence>
<accession>A0A9P4JQJ4</accession>
<dbReference type="InterPro" id="IPR014001">
    <property type="entry name" value="Helicase_ATP-bd"/>
</dbReference>
<evidence type="ECO:0000259" key="13">
    <source>
        <dbReference type="PROSITE" id="PS51194"/>
    </source>
</evidence>
<feature type="compositionally biased region" description="Acidic residues" evidence="11">
    <location>
        <begin position="58"/>
        <end position="79"/>
    </location>
</feature>
<dbReference type="FunFam" id="1.10.3380.10:FF:000012">
    <property type="entry name" value="DEAD/DEAH box DNA helicase"/>
    <property type="match status" value="1"/>
</dbReference>
<dbReference type="EMBL" id="ML993905">
    <property type="protein sequence ID" value="KAF2203355.1"/>
    <property type="molecule type" value="Genomic_DNA"/>
</dbReference>
<dbReference type="SMART" id="SM00487">
    <property type="entry name" value="DEXDc"/>
    <property type="match status" value="1"/>
</dbReference>
<feature type="region of interest" description="Disordered" evidence="11">
    <location>
        <begin position="1"/>
        <end position="216"/>
    </location>
</feature>
<evidence type="ECO:0000256" key="6">
    <source>
        <dbReference type="ARBA" id="ARBA00023235"/>
    </source>
</evidence>
<dbReference type="InterPro" id="IPR057842">
    <property type="entry name" value="WH_MER3"/>
</dbReference>
<dbReference type="Pfam" id="PF02889">
    <property type="entry name" value="Sec63"/>
    <property type="match status" value="1"/>
</dbReference>
<comment type="catalytic activity">
    <reaction evidence="8">
        <text>Couples ATP hydrolysis with the unwinding of duplex DNA by translocating in the 3'-5' direction.</text>
        <dbReference type="EC" id="5.6.2.4"/>
    </reaction>
</comment>
<dbReference type="PROSITE" id="PS51194">
    <property type="entry name" value="HELICASE_CTER"/>
    <property type="match status" value="1"/>
</dbReference>
<feature type="compositionally biased region" description="Polar residues" evidence="11">
    <location>
        <begin position="144"/>
        <end position="167"/>
    </location>
</feature>
<evidence type="ECO:0000256" key="7">
    <source>
        <dbReference type="ARBA" id="ARBA00023254"/>
    </source>
</evidence>
<dbReference type="SUPFAM" id="SSF52540">
    <property type="entry name" value="P-loop containing nucleoside triphosphate hydrolases"/>
    <property type="match status" value="1"/>
</dbReference>
<keyword evidence="2" id="KW-0547">Nucleotide-binding</keyword>
<feature type="compositionally biased region" description="Polar residues" evidence="11">
    <location>
        <begin position="8"/>
        <end position="31"/>
    </location>
</feature>
<dbReference type="GO" id="GO:0043138">
    <property type="term" value="F:3'-5' DNA helicase activity"/>
    <property type="evidence" value="ECO:0007669"/>
    <property type="project" value="UniProtKB-EC"/>
</dbReference>
<dbReference type="GO" id="GO:0003676">
    <property type="term" value="F:nucleic acid binding"/>
    <property type="evidence" value="ECO:0007669"/>
    <property type="project" value="InterPro"/>
</dbReference>
<sequence length="1598" mass="180179">MDPPFHLRQSNPLNRGQQNEQYAQQSRQYTLTHPPFLPPAEREPSRDRYRVSRRYEDPSYDVVEDEERYEEEFPIDDFDRELLNRPYPDRQRQAEQGQARLSLASGPTRYFSGSSIRPQAHYPPYHEPAEERYMTAAPMERSQPRGSSLSRFAFNSTDGPEPSSESGAQGFPSSPAFRASQRRKEIHPSIGIRQAKSASQEFYTPPVTKTQKSRPTRFQKAIASHYGRLSPVASQDTFPSRDDACHRLEKTQKAFPSQINLAHSPPMAQGILLVPTTELPDRLRVVFPFPLFNAVQSRSFQDVYKSNDNFVLSSPTGSGKTAILELAICRAINNHTTGQYKIIYQAPTKSLCSERQRDWQKKFGPLGLECVEITGDSEANNLRSVQTASIIITTPEKWDIMTRKWKDHKKLMKLIKLFLIDEVHILKDGRGATLEAVVSRMKSMETYVRFVALSATIPNFEDVAIWLGKNSVESHEPAVSHKFGEEFRPVKLQKHVCGYQCNGNDFVFDKMLDSKLLEVIAKYSQRKPMMIFCMTRNATVSTAKALANWWATRDLRDRYWEVSTQRPQFEDKDLRDCSASGVAFHHAGLGQNDRLGVENGFLKGELNVICCTSTLAVGINLPCNFVIIKNTVAWKSTGPSEYPDLEIMQMLGRAGRPQFDDSAVAVIMTRMHKVRRYEQMVTGQDVLESSLHLNLIDHLNAEIGLGTISDLNSAKKWLAGTFLYVRLQQNPQYYKLEGSRSGQAIDEQLDEICTRDITLLQGTSLVHEGEHLRCTEFGDTMARYYVQFETMRGFVGLKPKSKISEILSALVQAAEFKEIRFRSGEKQLYKELNKNPSIRFPVPVDLALPAHKVSLILQSILGGVQIVWDNQTNKLKPQYNTELGTIFKHVHRLIRCIIDCQLCLEDSVSARNALMLERSLGARAWDDSPLQMRQVEQLGPVAVRKLATAGVRSIEELEATEPHRIEMILNRNPPFGMQVLNKLKGFPKLRVSVRVLPNTMSKRDDGVTVKAKVEIGFLNEKPPATYNKKLVMVSLLAETSDGRKMKFARISGQKLGNGQDLMFPVLLTNADQSINCYVMCDEIAGTMREATVKPKIGTFMFPVPKAQDIRERSLDRPTPNMSRRRSEGANGKRLQPDFSDEFGDDGLDDSDLVQAAVGDVHFDHIENYADPTAALTRKNTKKNPKGQVVTKPHDTVTEESNSIQLENGKWACNHKCKDKTICKHMCCREGVDRPRKARKRATASEDAPVQDDSNIRFAKQHKTQPGLGISTQKRGSDFVDVLDLTQQEKKRKFDTTSRDIHSLHQLDHSIMKKNPPKSISSVMNKKPSYCYTEGGQPNLSFMGSCAEETSDGLSKSDYGDFPSVSSENFSLHFPDLQVNHTQTNDDEHDDPDLDGLADDLPPELEVENKSETFGDAASLLGDSVIDMVDSHVLKSSKEKFSGQTIGRNTLPEPYETENWDTEEGYNHPRAVAALTDYPLFCGSDRSSSTFNHQSLPDKSRPSEDQCSTSFQNKVFKTSRRLLESSEANVRQQDLVSDTIEISTEEESHSVSENHQTDSTALFSVTVHDDVADGSVDLAGEDDAEVWFMKEFGDIVQFE</sequence>
<keyword evidence="7" id="KW-0469">Meiosis</keyword>
<dbReference type="Pfam" id="PF00271">
    <property type="entry name" value="Helicase_C"/>
    <property type="match status" value="1"/>
</dbReference>
<feature type="compositionally biased region" description="Polar residues" evidence="11">
    <location>
        <begin position="196"/>
        <end position="210"/>
    </location>
</feature>
<dbReference type="EC" id="5.6.2.4" evidence="9"/>
<feature type="compositionally biased region" description="Basic and acidic residues" evidence="11">
    <location>
        <begin position="40"/>
        <end position="57"/>
    </location>
</feature>
<evidence type="ECO:0000256" key="1">
    <source>
        <dbReference type="ARBA" id="ARBA00010140"/>
    </source>
</evidence>
<gene>
    <name evidence="14" type="ORF">GQ43DRAFT_411772</name>
</gene>
<dbReference type="Proteomes" id="UP000799536">
    <property type="component" value="Unassembled WGS sequence"/>
</dbReference>
<evidence type="ECO:0000256" key="10">
    <source>
        <dbReference type="ARBA" id="ARBA00048988"/>
    </source>
</evidence>
<dbReference type="SUPFAM" id="SSF158702">
    <property type="entry name" value="Sec63 N-terminal domain-like"/>
    <property type="match status" value="1"/>
</dbReference>
<evidence type="ECO:0000256" key="8">
    <source>
        <dbReference type="ARBA" id="ARBA00034617"/>
    </source>
</evidence>
<organism evidence="14 15">
    <name type="scientific">Delitschia confertaspora ATCC 74209</name>
    <dbReference type="NCBI Taxonomy" id="1513339"/>
    <lineage>
        <taxon>Eukaryota</taxon>
        <taxon>Fungi</taxon>
        <taxon>Dikarya</taxon>
        <taxon>Ascomycota</taxon>
        <taxon>Pezizomycotina</taxon>
        <taxon>Dothideomycetes</taxon>
        <taxon>Pleosporomycetidae</taxon>
        <taxon>Pleosporales</taxon>
        <taxon>Delitschiaceae</taxon>
        <taxon>Delitschia</taxon>
    </lineage>
</organism>
<dbReference type="SMART" id="SM00490">
    <property type="entry name" value="HELICc"/>
    <property type="match status" value="1"/>
</dbReference>
<dbReference type="InterPro" id="IPR036390">
    <property type="entry name" value="WH_DNA-bd_sf"/>
</dbReference>
<feature type="region of interest" description="Disordered" evidence="11">
    <location>
        <begin position="1108"/>
        <end position="1145"/>
    </location>
</feature>
<dbReference type="InterPro" id="IPR036388">
    <property type="entry name" value="WH-like_DNA-bd_sf"/>
</dbReference>
<dbReference type="Gene3D" id="3.40.50.300">
    <property type="entry name" value="P-loop containing nucleotide triphosphate hydrolases"/>
    <property type="match status" value="2"/>
</dbReference>
<dbReference type="InterPro" id="IPR004179">
    <property type="entry name" value="Sec63-dom"/>
</dbReference>
<dbReference type="Gene3D" id="1.10.3380.10">
    <property type="entry name" value="Sec63 N-terminal domain-like domain"/>
    <property type="match status" value="1"/>
</dbReference>
<feature type="region of interest" description="Disordered" evidence="11">
    <location>
        <begin position="1379"/>
        <end position="1398"/>
    </location>
</feature>
<keyword evidence="15" id="KW-1185">Reference proteome</keyword>
<evidence type="ECO:0000256" key="3">
    <source>
        <dbReference type="ARBA" id="ARBA00022801"/>
    </source>
</evidence>
<dbReference type="GO" id="GO:0016787">
    <property type="term" value="F:hydrolase activity"/>
    <property type="evidence" value="ECO:0007669"/>
    <property type="project" value="UniProtKB-KW"/>
</dbReference>
<comment type="similarity">
    <text evidence="1">Belongs to the helicase family. SKI2 subfamily.</text>
</comment>
<dbReference type="Pfam" id="PF23445">
    <property type="entry name" value="WHD_SNRNP200"/>
    <property type="match status" value="1"/>
</dbReference>
<keyword evidence="6" id="KW-0413">Isomerase</keyword>
<name>A0A9P4JQJ4_9PLEO</name>
<dbReference type="GO" id="GO:0005524">
    <property type="term" value="F:ATP binding"/>
    <property type="evidence" value="ECO:0007669"/>
    <property type="project" value="UniProtKB-KW"/>
</dbReference>
<keyword evidence="5" id="KW-0067">ATP-binding</keyword>
<evidence type="ECO:0000256" key="5">
    <source>
        <dbReference type="ARBA" id="ARBA00022840"/>
    </source>
</evidence>
<keyword evidence="4" id="KW-0347">Helicase</keyword>
<dbReference type="FunFam" id="1.10.10.10:FF:000012">
    <property type="entry name" value="U5 small nuclear ribonucleoprotein helicase"/>
    <property type="match status" value="1"/>
</dbReference>
<evidence type="ECO:0000256" key="11">
    <source>
        <dbReference type="SAM" id="MobiDB-lite"/>
    </source>
</evidence>
<dbReference type="SMART" id="SM00973">
    <property type="entry name" value="Sec63"/>
    <property type="match status" value="1"/>
</dbReference>
<feature type="compositionally biased region" description="Basic and acidic residues" evidence="11">
    <location>
        <begin position="80"/>
        <end position="93"/>
    </location>
</feature>
<dbReference type="InterPro" id="IPR011545">
    <property type="entry name" value="DEAD/DEAH_box_helicase_dom"/>
</dbReference>
<protein>
    <recommendedName>
        <fullName evidence="9">DNA 3'-5' helicase</fullName>
        <ecNumber evidence="9">5.6.2.4</ecNumber>
    </recommendedName>
</protein>
<evidence type="ECO:0000259" key="12">
    <source>
        <dbReference type="PROSITE" id="PS51192"/>
    </source>
</evidence>
<dbReference type="InterPro" id="IPR027417">
    <property type="entry name" value="P-loop_NTPase"/>
</dbReference>
<dbReference type="PROSITE" id="PS51192">
    <property type="entry name" value="HELICASE_ATP_BIND_1"/>
    <property type="match status" value="1"/>
</dbReference>
<feature type="region of interest" description="Disordered" evidence="11">
    <location>
        <begin position="1178"/>
        <end position="1202"/>
    </location>
</feature>
<evidence type="ECO:0000256" key="2">
    <source>
        <dbReference type="ARBA" id="ARBA00022741"/>
    </source>
</evidence>
<reference evidence="14" key="1">
    <citation type="journal article" date="2020" name="Stud. Mycol.">
        <title>101 Dothideomycetes genomes: a test case for predicting lifestyles and emergence of pathogens.</title>
        <authorList>
            <person name="Haridas S."/>
            <person name="Albert R."/>
            <person name="Binder M."/>
            <person name="Bloem J."/>
            <person name="Labutti K."/>
            <person name="Salamov A."/>
            <person name="Andreopoulos B."/>
            <person name="Baker S."/>
            <person name="Barry K."/>
            <person name="Bills G."/>
            <person name="Bluhm B."/>
            <person name="Cannon C."/>
            <person name="Castanera R."/>
            <person name="Culley D."/>
            <person name="Daum C."/>
            <person name="Ezra D."/>
            <person name="Gonzalez J."/>
            <person name="Henrissat B."/>
            <person name="Kuo A."/>
            <person name="Liang C."/>
            <person name="Lipzen A."/>
            <person name="Lutzoni F."/>
            <person name="Magnuson J."/>
            <person name="Mondo S."/>
            <person name="Nolan M."/>
            <person name="Ohm R."/>
            <person name="Pangilinan J."/>
            <person name="Park H.-J."/>
            <person name="Ramirez L."/>
            <person name="Alfaro M."/>
            <person name="Sun H."/>
            <person name="Tritt A."/>
            <person name="Yoshinaga Y."/>
            <person name="Zwiers L.-H."/>
            <person name="Turgeon B."/>
            <person name="Goodwin S."/>
            <person name="Spatafora J."/>
            <person name="Crous P."/>
            <person name="Grigoriev I."/>
        </authorList>
    </citation>
    <scope>NUCLEOTIDE SEQUENCE</scope>
    <source>
        <strain evidence="14">ATCC 74209</strain>
    </source>
</reference>
<dbReference type="GO" id="GO:0051321">
    <property type="term" value="P:meiotic cell cycle"/>
    <property type="evidence" value="ECO:0007669"/>
    <property type="project" value="UniProtKB-KW"/>
</dbReference>
<comment type="caution">
    <text evidence="14">The sequence shown here is derived from an EMBL/GenBank/DDBJ whole genome shotgun (WGS) entry which is preliminary data.</text>
</comment>
<dbReference type="PANTHER" id="PTHR47835:SF3">
    <property type="entry name" value="HELICASE FOR MEIOSIS 1"/>
    <property type="match status" value="1"/>
</dbReference>